<dbReference type="RefSeq" id="WP_330383850.1">
    <property type="nucleotide sequence ID" value="NZ_CP014223.1"/>
</dbReference>
<evidence type="ECO:0000256" key="1">
    <source>
        <dbReference type="ARBA" id="ARBA00001966"/>
    </source>
</evidence>
<dbReference type="PROSITE" id="PS51918">
    <property type="entry name" value="RADICAL_SAM"/>
    <property type="match status" value="1"/>
</dbReference>
<evidence type="ECO:0000313" key="7">
    <source>
        <dbReference type="EMBL" id="AMJ39842.1"/>
    </source>
</evidence>
<dbReference type="InterPro" id="IPR006638">
    <property type="entry name" value="Elp3/MiaA/NifB-like_rSAM"/>
</dbReference>
<dbReference type="CDD" id="cd01335">
    <property type="entry name" value="Radical_SAM"/>
    <property type="match status" value="1"/>
</dbReference>
<dbReference type="SMART" id="SM00729">
    <property type="entry name" value="Elp3"/>
    <property type="match status" value="1"/>
</dbReference>
<protein>
    <submittedName>
        <fullName evidence="7">Oxygen-independent coproporphyrinogen-III oxidase-like protein YqeR</fullName>
        <ecNumber evidence="7">1.3.99.-</ecNumber>
    </submittedName>
    <submittedName>
        <fullName evidence="8">Radical SAM superfamily protein</fullName>
    </submittedName>
</protein>
<gene>
    <name evidence="7" type="primary">hemN_1</name>
    <name evidence="7" type="ORF">CPRO_02190</name>
    <name evidence="8" type="ORF">SAMN02745151_00135</name>
</gene>
<evidence type="ECO:0000259" key="6">
    <source>
        <dbReference type="PROSITE" id="PS51918"/>
    </source>
</evidence>
<dbReference type="Pfam" id="PF04055">
    <property type="entry name" value="Radical_SAM"/>
    <property type="match status" value="1"/>
</dbReference>
<reference evidence="9" key="2">
    <citation type="submission" date="2016-01" db="EMBL/GenBank/DDBJ databases">
        <authorList>
            <person name="Poehlein A."/>
            <person name="Schlien K."/>
            <person name="Gottschalk G."/>
            <person name="Buckel W."/>
            <person name="Daniel R."/>
        </authorList>
    </citation>
    <scope>NUCLEOTIDE SEQUENCE [LARGE SCALE GENOMIC DNA]</scope>
    <source>
        <strain evidence="9">X2</strain>
    </source>
</reference>
<dbReference type="Proteomes" id="UP000184204">
    <property type="component" value="Unassembled WGS sequence"/>
</dbReference>
<comment type="cofactor">
    <cofactor evidence="1">
        <name>[4Fe-4S] cluster</name>
        <dbReference type="ChEBI" id="CHEBI:49883"/>
    </cofactor>
</comment>
<evidence type="ECO:0000256" key="2">
    <source>
        <dbReference type="ARBA" id="ARBA00022691"/>
    </source>
</evidence>
<dbReference type="SFLD" id="SFLDS00029">
    <property type="entry name" value="Radical_SAM"/>
    <property type="match status" value="1"/>
</dbReference>
<dbReference type="PANTHER" id="PTHR43409">
    <property type="entry name" value="ANAEROBIC MAGNESIUM-PROTOPORPHYRIN IX MONOMETHYL ESTER CYCLASE-RELATED"/>
    <property type="match status" value="1"/>
</dbReference>
<dbReference type="PANTHER" id="PTHR43409:SF4">
    <property type="entry name" value="RADICAL SAM SUPERFAMILY PROTEIN"/>
    <property type="match status" value="1"/>
</dbReference>
<dbReference type="GO" id="GO:0051536">
    <property type="term" value="F:iron-sulfur cluster binding"/>
    <property type="evidence" value="ECO:0007669"/>
    <property type="project" value="UniProtKB-KW"/>
</dbReference>
<keyword evidence="7" id="KW-0560">Oxidoreductase</keyword>
<dbReference type="EMBL" id="FQUA01000001">
    <property type="protein sequence ID" value="SHE27916.1"/>
    <property type="molecule type" value="Genomic_DNA"/>
</dbReference>
<dbReference type="Gene3D" id="3.20.20.70">
    <property type="entry name" value="Aldolase class I"/>
    <property type="match status" value="1"/>
</dbReference>
<name>A0A0X8VBL2_ANAPI</name>
<dbReference type="InterPro" id="IPR051198">
    <property type="entry name" value="BchE-like"/>
</dbReference>
<dbReference type="PROSITE" id="PS51257">
    <property type="entry name" value="PROKAR_LIPOPROTEIN"/>
    <property type="match status" value="1"/>
</dbReference>
<dbReference type="SFLD" id="SFLDG01082">
    <property type="entry name" value="B12-binding_domain_containing"/>
    <property type="match status" value="1"/>
</dbReference>
<feature type="domain" description="Radical SAM core" evidence="6">
    <location>
        <begin position="10"/>
        <end position="244"/>
    </location>
</feature>
<dbReference type="AlphaFoldDB" id="A0A0X8VBL2"/>
<evidence type="ECO:0000313" key="8">
    <source>
        <dbReference type="EMBL" id="SHE27916.1"/>
    </source>
</evidence>
<dbReference type="KEGG" id="cpro:CPRO_02190"/>
<dbReference type="InterPro" id="IPR013785">
    <property type="entry name" value="Aldolase_TIM"/>
</dbReference>
<dbReference type="EC" id="1.3.99.-" evidence="7"/>
<reference evidence="10" key="4">
    <citation type="submission" date="2016-11" db="EMBL/GenBank/DDBJ databases">
        <authorList>
            <person name="Jaros S."/>
            <person name="Januszkiewicz K."/>
            <person name="Wedrychowicz H."/>
        </authorList>
    </citation>
    <scope>NUCLEOTIDE SEQUENCE [LARGE SCALE GENOMIC DNA]</scope>
    <source>
        <strain evidence="10">DSM 1682</strain>
    </source>
</reference>
<evidence type="ECO:0000256" key="3">
    <source>
        <dbReference type="ARBA" id="ARBA00022723"/>
    </source>
</evidence>
<keyword evidence="2" id="KW-0949">S-adenosyl-L-methionine</keyword>
<sequence length="291" mass="32760">MMRYEGTVYRPPSEAGSLIIQFTIGCARNTCTFCNMYKDKKFRIRPLEEVAQDLEMARNYYNRVKVRRIFLADGDALIVKTDDLLYIIGKCHEYFPEVERISVYGAPMDILNKTPEDLRRLKDAGLDMVYMGLESGADEVLKDVKKGVTAAEMIEAGKKVKEAGIVLSMTIISGLGGKKYWKEHALGSARVISAIKPEFVGFLTLMVEPGTEMYDQVGRGEIDLLNPQEVLDETELFIRNVDAEGTVFRSNHASNYTALAGTLNGDKEKILAQIETSRRRSTFRPDSYRGI</sequence>
<keyword evidence="5" id="KW-0411">Iron-sulfur</keyword>
<proteinExistence type="predicted"/>
<keyword evidence="4" id="KW-0408">Iron</keyword>
<dbReference type="InterPro" id="IPR007197">
    <property type="entry name" value="rSAM"/>
</dbReference>
<evidence type="ECO:0000313" key="10">
    <source>
        <dbReference type="Proteomes" id="UP000184204"/>
    </source>
</evidence>
<dbReference type="InterPro" id="IPR058240">
    <property type="entry name" value="rSAM_sf"/>
</dbReference>
<keyword evidence="9" id="KW-1185">Reference proteome</keyword>
<dbReference type="Proteomes" id="UP000068026">
    <property type="component" value="Chromosome"/>
</dbReference>
<dbReference type="GO" id="GO:0046872">
    <property type="term" value="F:metal ion binding"/>
    <property type="evidence" value="ECO:0007669"/>
    <property type="project" value="UniProtKB-KW"/>
</dbReference>
<accession>A0A0X8VBL2</accession>
<keyword evidence="3" id="KW-0479">Metal-binding</keyword>
<dbReference type="GO" id="GO:0016491">
    <property type="term" value="F:oxidoreductase activity"/>
    <property type="evidence" value="ECO:0007669"/>
    <property type="project" value="UniProtKB-KW"/>
</dbReference>
<reference evidence="7 9" key="1">
    <citation type="journal article" date="2016" name="Genome Announc.">
        <title>Complete Genome Sequence of the Amino Acid-Fermenting Clostridium propionicum X2 (DSM 1682).</title>
        <authorList>
            <person name="Poehlein A."/>
            <person name="Schlien K."/>
            <person name="Chowdhury N.P."/>
            <person name="Gottschalk G."/>
            <person name="Buckel W."/>
            <person name="Daniel R."/>
        </authorList>
    </citation>
    <scope>NUCLEOTIDE SEQUENCE [LARGE SCALE GENOMIC DNA]</scope>
    <source>
        <strain evidence="7 9">X2</strain>
    </source>
</reference>
<evidence type="ECO:0000256" key="4">
    <source>
        <dbReference type="ARBA" id="ARBA00023004"/>
    </source>
</evidence>
<dbReference type="SFLD" id="SFLDG01095">
    <property type="entry name" value="Uncharacterised_Radical_SAM_Su"/>
    <property type="match status" value="1"/>
</dbReference>
<evidence type="ECO:0000313" key="9">
    <source>
        <dbReference type="Proteomes" id="UP000068026"/>
    </source>
</evidence>
<dbReference type="EMBL" id="CP014223">
    <property type="protein sequence ID" value="AMJ39842.1"/>
    <property type="molecule type" value="Genomic_DNA"/>
</dbReference>
<organism evidence="8 10">
    <name type="scientific">Anaerotignum propionicum DSM 1682</name>
    <dbReference type="NCBI Taxonomy" id="991789"/>
    <lineage>
        <taxon>Bacteria</taxon>
        <taxon>Bacillati</taxon>
        <taxon>Bacillota</taxon>
        <taxon>Clostridia</taxon>
        <taxon>Lachnospirales</taxon>
        <taxon>Anaerotignaceae</taxon>
        <taxon>Anaerotignum</taxon>
    </lineage>
</organism>
<reference evidence="8" key="3">
    <citation type="submission" date="2016-11" db="EMBL/GenBank/DDBJ databases">
        <authorList>
            <person name="Varghese N."/>
            <person name="Submissions S."/>
        </authorList>
    </citation>
    <scope>NUCLEOTIDE SEQUENCE</scope>
    <source>
        <strain evidence="8">DSM 1682</strain>
    </source>
</reference>
<dbReference type="SUPFAM" id="SSF102114">
    <property type="entry name" value="Radical SAM enzymes"/>
    <property type="match status" value="1"/>
</dbReference>
<evidence type="ECO:0000256" key="5">
    <source>
        <dbReference type="ARBA" id="ARBA00023014"/>
    </source>
</evidence>